<keyword evidence="1" id="KW-0676">Redox-active center</keyword>
<dbReference type="OrthoDB" id="9811366at2"/>
<accession>A0A6A8DD19</accession>
<evidence type="ECO:0000313" key="2">
    <source>
        <dbReference type="EMBL" id="MRH41779.1"/>
    </source>
</evidence>
<dbReference type="AlphaFoldDB" id="A0A6A8DD19"/>
<evidence type="ECO:0000256" key="1">
    <source>
        <dbReference type="ARBA" id="ARBA00023284"/>
    </source>
</evidence>
<dbReference type="SUPFAM" id="SSF52833">
    <property type="entry name" value="Thioredoxin-like"/>
    <property type="match status" value="1"/>
</dbReference>
<dbReference type="Proteomes" id="UP000799092">
    <property type="component" value="Unassembled WGS sequence"/>
</dbReference>
<name>A0A6A8DD19_9BACI</name>
<sequence>MELIPSSGGAFEITVNSKKIYSKLETGKYPEVTQIIEKMENQV</sequence>
<proteinExistence type="predicted"/>
<keyword evidence="3" id="KW-1185">Reference proteome</keyword>
<dbReference type="EMBL" id="WJNG01000002">
    <property type="protein sequence ID" value="MRH41779.1"/>
    <property type="molecule type" value="Genomic_DNA"/>
</dbReference>
<dbReference type="Gene3D" id="3.40.30.10">
    <property type="entry name" value="Glutaredoxin"/>
    <property type="match status" value="1"/>
</dbReference>
<comment type="caution">
    <text evidence="2">The sequence shown here is derived from an EMBL/GenBank/DDBJ whole genome shotgun (WGS) entry which is preliminary data.</text>
</comment>
<evidence type="ECO:0000313" key="3">
    <source>
        <dbReference type="Proteomes" id="UP000799092"/>
    </source>
</evidence>
<dbReference type="Pfam" id="PF10262">
    <property type="entry name" value="Rdx"/>
    <property type="match status" value="1"/>
</dbReference>
<organism evidence="2 3">
    <name type="scientific">Aquibacillus halophilus</name>
    <dbReference type="NCBI Taxonomy" id="930132"/>
    <lineage>
        <taxon>Bacteria</taxon>
        <taxon>Bacillati</taxon>
        <taxon>Bacillota</taxon>
        <taxon>Bacilli</taxon>
        <taxon>Bacillales</taxon>
        <taxon>Bacillaceae</taxon>
        <taxon>Aquibacillus</taxon>
    </lineage>
</organism>
<gene>
    <name evidence="2" type="ORF">GH741_03720</name>
</gene>
<reference evidence="2" key="1">
    <citation type="submission" date="2019-11" db="EMBL/GenBank/DDBJ databases">
        <authorList>
            <person name="Li J."/>
        </authorList>
    </citation>
    <scope>NUCLEOTIDE SEQUENCE</scope>
    <source>
        <strain evidence="2">B6B</strain>
    </source>
</reference>
<protein>
    <submittedName>
        <fullName evidence="2">SelT/SelW/SelH family protein</fullName>
    </submittedName>
</protein>
<dbReference type="InterPro" id="IPR011893">
    <property type="entry name" value="Selenoprotein_Rdx-typ"/>
</dbReference>
<dbReference type="InterPro" id="IPR036249">
    <property type="entry name" value="Thioredoxin-like_sf"/>
</dbReference>
<dbReference type="NCBIfam" id="TIGR02174">
    <property type="entry name" value="CXXU_selWTH"/>
    <property type="match status" value="1"/>
</dbReference>